<protein>
    <submittedName>
        <fullName evidence="1">Uncharacterized protein</fullName>
    </submittedName>
</protein>
<reference evidence="2" key="1">
    <citation type="journal article" date="2019" name="Int. J. Syst. Evol. Microbiol.">
        <title>The Global Catalogue of Microorganisms (GCM) 10K type strain sequencing project: providing services to taxonomists for standard genome sequencing and annotation.</title>
        <authorList>
            <consortium name="The Broad Institute Genomics Platform"/>
            <consortium name="The Broad Institute Genome Sequencing Center for Infectious Disease"/>
            <person name="Wu L."/>
            <person name="Ma J."/>
        </authorList>
    </citation>
    <scope>NUCLEOTIDE SEQUENCE [LARGE SCALE GENOMIC DNA]</scope>
    <source>
        <strain evidence="2">JCM 18514</strain>
    </source>
</reference>
<evidence type="ECO:0000313" key="1">
    <source>
        <dbReference type="EMBL" id="GAA5199341.1"/>
    </source>
</evidence>
<gene>
    <name evidence="1" type="ORF">GCM10023346_38820</name>
</gene>
<proteinExistence type="predicted"/>
<accession>A0ABP9SQE6</accession>
<dbReference type="EMBL" id="BAABKK010000030">
    <property type="protein sequence ID" value="GAA5199341.1"/>
    <property type="molecule type" value="Genomic_DNA"/>
</dbReference>
<sequence>MWAMKTGGPCVKDALDGRSPELFHALGSGPGLWFQGMNHSATMSRRRGYSARGSLMTETSLSWPPHARSAAAGCSVVSAELTAAEATG</sequence>
<organism evidence="1 2">
    <name type="scientific">Arthrobacter gyeryongensis</name>
    <dbReference type="NCBI Taxonomy" id="1650592"/>
    <lineage>
        <taxon>Bacteria</taxon>
        <taxon>Bacillati</taxon>
        <taxon>Actinomycetota</taxon>
        <taxon>Actinomycetes</taxon>
        <taxon>Micrococcales</taxon>
        <taxon>Micrococcaceae</taxon>
        <taxon>Arthrobacter</taxon>
    </lineage>
</organism>
<keyword evidence="2" id="KW-1185">Reference proteome</keyword>
<evidence type="ECO:0000313" key="2">
    <source>
        <dbReference type="Proteomes" id="UP001500200"/>
    </source>
</evidence>
<dbReference type="Proteomes" id="UP001500200">
    <property type="component" value="Unassembled WGS sequence"/>
</dbReference>
<name>A0ABP9SQE6_9MICC</name>
<comment type="caution">
    <text evidence="1">The sequence shown here is derived from an EMBL/GenBank/DDBJ whole genome shotgun (WGS) entry which is preliminary data.</text>
</comment>